<feature type="region of interest" description="Disordered" evidence="1">
    <location>
        <begin position="1"/>
        <end position="63"/>
    </location>
</feature>
<reference evidence="2 3" key="1">
    <citation type="submission" date="2024-11" db="EMBL/GenBank/DDBJ databases">
        <title>Chromosome-level genome assembly of Eucalyptus globulus Labill. provides insights into its genome evolution.</title>
        <authorList>
            <person name="Li X."/>
        </authorList>
    </citation>
    <scope>NUCLEOTIDE SEQUENCE [LARGE SCALE GENOMIC DNA]</scope>
    <source>
        <strain evidence="2">CL2024</strain>
        <tissue evidence="2">Fresh tender leaves</tissue>
    </source>
</reference>
<evidence type="ECO:0000313" key="3">
    <source>
        <dbReference type="Proteomes" id="UP001634007"/>
    </source>
</evidence>
<name>A0ABD3J5V4_EUCGL</name>
<organism evidence="2 3">
    <name type="scientific">Eucalyptus globulus</name>
    <name type="common">Tasmanian blue gum</name>
    <dbReference type="NCBI Taxonomy" id="34317"/>
    <lineage>
        <taxon>Eukaryota</taxon>
        <taxon>Viridiplantae</taxon>
        <taxon>Streptophyta</taxon>
        <taxon>Embryophyta</taxon>
        <taxon>Tracheophyta</taxon>
        <taxon>Spermatophyta</taxon>
        <taxon>Magnoliopsida</taxon>
        <taxon>eudicotyledons</taxon>
        <taxon>Gunneridae</taxon>
        <taxon>Pentapetalae</taxon>
        <taxon>rosids</taxon>
        <taxon>malvids</taxon>
        <taxon>Myrtales</taxon>
        <taxon>Myrtaceae</taxon>
        <taxon>Myrtoideae</taxon>
        <taxon>Eucalypteae</taxon>
        <taxon>Eucalyptus</taxon>
    </lineage>
</organism>
<evidence type="ECO:0000256" key="1">
    <source>
        <dbReference type="SAM" id="MobiDB-lite"/>
    </source>
</evidence>
<keyword evidence="3" id="KW-1185">Reference proteome</keyword>
<proteinExistence type="predicted"/>
<protein>
    <recommendedName>
        <fullName evidence="4">Retrotransposon gag domain-containing protein</fullName>
    </recommendedName>
</protein>
<evidence type="ECO:0008006" key="4">
    <source>
        <dbReference type="Google" id="ProtNLM"/>
    </source>
</evidence>
<dbReference type="Proteomes" id="UP001634007">
    <property type="component" value="Unassembled WGS sequence"/>
</dbReference>
<gene>
    <name evidence="2" type="ORF">ACJRO7_035402</name>
</gene>
<evidence type="ECO:0000313" key="2">
    <source>
        <dbReference type="EMBL" id="KAL3723215.1"/>
    </source>
</evidence>
<dbReference type="AlphaFoldDB" id="A0ABD3J5V4"/>
<feature type="compositionally biased region" description="Basic and acidic residues" evidence="1">
    <location>
        <begin position="39"/>
        <end position="58"/>
    </location>
</feature>
<dbReference type="EMBL" id="JBJKBG010000009">
    <property type="protein sequence ID" value="KAL3723215.1"/>
    <property type="molecule type" value="Genomic_DNA"/>
</dbReference>
<comment type="caution">
    <text evidence="2">The sequence shown here is derived from an EMBL/GenBank/DDBJ whole genome shotgun (WGS) entry which is preliminary data.</text>
</comment>
<sequence>MRTDSETLASLRRNSKGKRVATPNTRDEPQASRGPALRRRLEDRFDGSHDLDEAREEPQEPVPPTEFMQAMIHWYRQAKELSEGGVPGSCTFAQFRKADPPKFDGKLDPLKADDWIRNMEGVFRAENVRDDQKVNFATRCLEGEAIS</sequence>
<accession>A0ABD3J5V4</accession>